<feature type="domain" description="Glycosyltransferase 2-like" evidence="1">
    <location>
        <begin position="10"/>
        <end position="142"/>
    </location>
</feature>
<organism evidence="2">
    <name type="scientific">marine sediment metagenome</name>
    <dbReference type="NCBI Taxonomy" id="412755"/>
    <lineage>
        <taxon>unclassified sequences</taxon>
        <taxon>metagenomes</taxon>
        <taxon>ecological metagenomes</taxon>
    </lineage>
</organism>
<dbReference type="EMBL" id="LAZR01032724">
    <property type="protein sequence ID" value="KKL50093.1"/>
    <property type="molecule type" value="Genomic_DNA"/>
</dbReference>
<dbReference type="SUPFAM" id="SSF53448">
    <property type="entry name" value="Nucleotide-diphospho-sugar transferases"/>
    <property type="match status" value="1"/>
</dbReference>
<comment type="caution">
    <text evidence="2">The sequence shown here is derived from an EMBL/GenBank/DDBJ whole genome shotgun (WGS) entry which is preliminary data.</text>
</comment>
<proteinExistence type="predicted"/>
<evidence type="ECO:0000259" key="1">
    <source>
        <dbReference type="Pfam" id="PF00535"/>
    </source>
</evidence>
<dbReference type="Pfam" id="PF00535">
    <property type="entry name" value="Glycos_transf_2"/>
    <property type="match status" value="1"/>
</dbReference>
<accession>A0A0F9CL72</accession>
<evidence type="ECO:0000313" key="2">
    <source>
        <dbReference type="EMBL" id="KKL50093.1"/>
    </source>
</evidence>
<gene>
    <name evidence="2" type="ORF">LCGC14_2308960</name>
</gene>
<dbReference type="InterPro" id="IPR029044">
    <property type="entry name" value="Nucleotide-diphossugar_trans"/>
</dbReference>
<dbReference type="Gene3D" id="3.90.550.10">
    <property type="entry name" value="Spore Coat Polysaccharide Biosynthesis Protein SpsA, Chain A"/>
    <property type="match status" value="1"/>
</dbReference>
<reference evidence="2" key="1">
    <citation type="journal article" date="2015" name="Nature">
        <title>Complex archaea that bridge the gap between prokaryotes and eukaryotes.</title>
        <authorList>
            <person name="Spang A."/>
            <person name="Saw J.H."/>
            <person name="Jorgensen S.L."/>
            <person name="Zaremba-Niedzwiedzka K."/>
            <person name="Martijn J."/>
            <person name="Lind A.E."/>
            <person name="van Eijk R."/>
            <person name="Schleper C."/>
            <person name="Guy L."/>
            <person name="Ettema T.J."/>
        </authorList>
    </citation>
    <scope>NUCLEOTIDE SEQUENCE</scope>
</reference>
<dbReference type="InterPro" id="IPR001173">
    <property type="entry name" value="Glyco_trans_2-like"/>
</dbReference>
<sequence length="260" mass="30866">MSIEIIGISVIKNEDIYVEQALTSVIDFCDKIFVFDNYSTDKTVEAVKRVKSKYPNKINISFFKKISKTHSFVEKYAGKDKWIFGVDGDELYDPIGLSKLRPQILNKEHQHVWMLRGYFFHVIKINWETKIARGYLAPPSKDPNKLYNFSMLKSWKSDGVGPIFHPQTHVFKDPSFTPEKKPKKKYLTKHVKWKNCIFRCVHTRLLQRSSKERFTSKVNKRINLSNVISNKRKNPRKRYRIGRRLRKDISGFLTLERYWQ</sequence>
<dbReference type="AlphaFoldDB" id="A0A0F9CL72"/>
<protein>
    <recommendedName>
        <fullName evidence="1">Glycosyltransferase 2-like domain-containing protein</fullName>
    </recommendedName>
</protein>
<name>A0A0F9CL72_9ZZZZ</name>